<dbReference type="eggNOG" id="COG1187">
    <property type="taxonomic scope" value="Bacteria"/>
</dbReference>
<dbReference type="InterPro" id="IPR020103">
    <property type="entry name" value="PsdUridine_synth_cat_dom_sf"/>
</dbReference>
<reference evidence="7" key="1">
    <citation type="submission" date="2011-04" db="EMBL/GenBank/DDBJ databases">
        <title>The complete genome of Spirochaeta coccoides DSM 17374.</title>
        <authorList>
            <person name="Lucas S."/>
            <person name="Copeland A."/>
            <person name="Lapidus A."/>
            <person name="Bruce D."/>
            <person name="Goodwin L."/>
            <person name="Pitluck S."/>
            <person name="Peters L."/>
            <person name="Kyrpides N."/>
            <person name="Mavromatis K."/>
            <person name="Pagani I."/>
            <person name="Ivanova N."/>
            <person name="Ovchinnikova G."/>
            <person name="Lu M."/>
            <person name="Detter J.C."/>
            <person name="Tapia R."/>
            <person name="Han C."/>
            <person name="Land M."/>
            <person name="Hauser L."/>
            <person name="Markowitz V."/>
            <person name="Cheng J.-F."/>
            <person name="Hugenholtz P."/>
            <person name="Woyke T."/>
            <person name="Wu D."/>
            <person name="Spring S."/>
            <person name="Schroeder M."/>
            <person name="Brambilla E."/>
            <person name="Klenk H.-P."/>
            <person name="Eisen J.A."/>
        </authorList>
    </citation>
    <scope>NUCLEOTIDE SEQUENCE [LARGE SCALE GENOMIC DNA]</scope>
    <source>
        <strain evidence="7">ATCC BAA-1237 / DSM 17374 / SPN1</strain>
    </source>
</reference>
<evidence type="ECO:0000313" key="7">
    <source>
        <dbReference type="Proteomes" id="UP000007939"/>
    </source>
</evidence>
<dbReference type="NCBIfam" id="TIGR00093">
    <property type="entry name" value="pseudouridine synthase"/>
    <property type="match status" value="1"/>
</dbReference>
<dbReference type="Gene3D" id="3.30.70.580">
    <property type="entry name" value="Pseudouridine synthase I, catalytic domain, N-terminal subdomain"/>
    <property type="match status" value="1"/>
</dbReference>
<dbReference type="PROSITE" id="PS50889">
    <property type="entry name" value="S4"/>
    <property type="match status" value="1"/>
</dbReference>
<evidence type="ECO:0000313" key="6">
    <source>
        <dbReference type="EMBL" id="AEC01839.1"/>
    </source>
</evidence>
<keyword evidence="2 4" id="KW-0413">Isomerase</keyword>
<dbReference type="Proteomes" id="UP000007939">
    <property type="component" value="Chromosome"/>
</dbReference>
<evidence type="ECO:0000256" key="3">
    <source>
        <dbReference type="PROSITE-ProRule" id="PRU00182"/>
    </source>
</evidence>
<dbReference type="Pfam" id="PF01479">
    <property type="entry name" value="S4"/>
    <property type="match status" value="1"/>
</dbReference>
<dbReference type="InterPro" id="IPR020094">
    <property type="entry name" value="TruA/RsuA/RluB/E/F_N"/>
</dbReference>
<evidence type="ECO:0000256" key="1">
    <source>
        <dbReference type="ARBA" id="ARBA00008348"/>
    </source>
</evidence>
<sequence>MKTEYPIRLQSFLAKSGWGSRRSCEQLIIDGRVKVNSQVVRELGTKVDKDDAVYVDGVLAEPNERTYYYALHKPAGYVCSNADPNESYFARDLIDVPERNLLFNIGRLDKESTGLVLFTNDGEISQLITHPSYEIEKEYLVNTDRTIMIEDLQEARHGIRIDDGRPYRISRYKLETKRWVRIILTEGRNREIRKIFTYLGYDVKKLIRIRIGTLELGDLAPAQFRRVTKDEIMSIVSNARNKGQGGAR</sequence>
<dbReference type="PROSITE" id="PS01149">
    <property type="entry name" value="PSI_RSU"/>
    <property type="match status" value="1"/>
</dbReference>
<dbReference type="AlphaFoldDB" id="F4GK67"/>
<keyword evidence="7" id="KW-1185">Reference proteome</keyword>
<evidence type="ECO:0000256" key="2">
    <source>
        <dbReference type="ARBA" id="ARBA00023235"/>
    </source>
</evidence>
<dbReference type="GO" id="GO:0000455">
    <property type="term" value="P:enzyme-directed rRNA pseudouridine synthesis"/>
    <property type="evidence" value="ECO:0007669"/>
    <property type="project" value="UniProtKB-ARBA"/>
</dbReference>
<dbReference type="Pfam" id="PF00849">
    <property type="entry name" value="PseudoU_synth_2"/>
    <property type="match status" value="1"/>
</dbReference>
<dbReference type="PANTHER" id="PTHR47683:SF2">
    <property type="entry name" value="RNA-BINDING S4 DOMAIN-CONTAINING PROTEIN"/>
    <property type="match status" value="1"/>
</dbReference>
<evidence type="ECO:0000259" key="5">
    <source>
        <dbReference type="SMART" id="SM00363"/>
    </source>
</evidence>
<dbReference type="OrthoDB" id="9807213at2"/>
<comment type="similarity">
    <text evidence="1 4">Belongs to the pseudouridine synthase RsuA family.</text>
</comment>
<dbReference type="EC" id="5.4.99.-" evidence="4"/>
<dbReference type="Gene3D" id="3.30.70.1560">
    <property type="entry name" value="Alpha-L RNA-binding motif"/>
    <property type="match status" value="1"/>
</dbReference>
<dbReference type="HOGENOM" id="CLU_024979_1_2_12"/>
<dbReference type="InterPro" id="IPR006145">
    <property type="entry name" value="PsdUridine_synth_RsuA/RluA"/>
</dbReference>
<dbReference type="Gene3D" id="3.10.290.10">
    <property type="entry name" value="RNA-binding S4 domain"/>
    <property type="match status" value="1"/>
</dbReference>
<dbReference type="InterPro" id="IPR050343">
    <property type="entry name" value="RsuA_PseudoU_synthase"/>
</dbReference>
<reference evidence="6 7" key="2">
    <citation type="journal article" date="2012" name="Stand. Genomic Sci.">
        <title>Complete genome sequence of the termite hindgut bacterium Spirochaeta coccoides type strain (SPN1(T)), reclassification in the genus Sphaerochaeta as Sphaerochaeta coccoides comb. nov. and emendations of the family Spirochaetaceae and the genus Sphaerochaeta.</title>
        <authorList>
            <person name="Abt B."/>
            <person name="Han C."/>
            <person name="Scheuner C."/>
            <person name="Lu M."/>
            <person name="Lapidus A."/>
            <person name="Nolan M."/>
            <person name="Lucas S."/>
            <person name="Hammon N."/>
            <person name="Deshpande S."/>
            <person name="Cheng J.F."/>
            <person name="Tapia R."/>
            <person name="Goodwin L.A."/>
            <person name="Pitluck S."/>
            <person name="Liolios K."/>
            <person name="Pagani I."/>
            <person name="Ivanova N."/>
            <person name="Mavromatis K."/>
            <person name="Mikhailova N."/>
            <person name="Huntemann M."/>
            <person name="Pati A."/>
            <person name="Chen A."/>
            <person name="Palaniappan K."/>
            <person name="Land M."/>
            <person name="Hauser L."/>
            <person name="Brambilla E.M."/>
            <person name="Rohde M."/>
            <person name="Spring S."/>
            <person name="Gronow S."/>
            <person name="Goker M."/>
            <person name="Woyke T."/>
            <person name="Bristow J."/>
            <person name="Eisen J.A."/>
            <person name="Markowitz V."/>
            <person name="Hugenholtz P."/>
            <person name="Kyrpides N.C."/>
            <person name="Klenk H.P."/>
            <person name="Detter J.C."/>
        </authorList>
    </citation>
    <scope>NUCLEOTIDE SEQUENCE [LARGE SCALE GENOMIC DNA]</scope>
    <source>
        <strain evidence="7">ATCC BAA-1237 / DSM 17374 / SPN1</strain>
    </source>
</reference>
<dbReference type="FunFam" id="3.10.290.10:FF:000003">
    <property type="entry name" value="Pseudouridine synthase"/>
    <property type="match status" value="1"/>
</dbReference>
<organism evidence="6 7">
    <name type="scientific">Parasphaerochaeta coccoides (strain ATCC BAA-1237 / DSM 17374 / SPN1)</name>
    <name type="common">Sphaerochaeta coccoides</name>
    <dbReference type="NCBI Taxonomy" id="760011"/>
    <lineage>
        <taxon>Bacteria</taxon>
        <taxon>Pseudomonadati</taxon>
        <taxon>Spirochaetota</taxon>
        <taxon>Spirochaetia</taxon>
        <taxon>Spirochaetales</taxon>
        <taxon>Sphaerochaetaceae</taxon>
        <taxon>Parasphaerochaeta</taxon>
    </lineage>
</organism>
<dbReference type="InterPro" id="IPR018496">
    <property type="entry name" value="PsdUridine_synth_RsuA/RluB_CS"/>
</dbReference>
<dbReference type="GO" id="GO:0003723">
    <property type="term" value="F:RNA binding"/>
    <property type="evidence" value="ECO:0007669"/>
    <property type="project" value="UniProtKB-KW"/>
</dbReference>
<dbReference type="SUPFAM" id="SSF55120">
    <property type="entry name" value="Pseudouridine synthase"/>
    <property type="match status" value="1"/>
</dbReference>
<protein>
    <recommendedName>
        <fullName evidence="4">Pseudouridine synthase</fullName>
        <ecNumber evidence="4">5.4.99.-</ecNumber>
    </recommendedName>
</protein>
<dbReference type="InterPro" id="IPR000748">
    <property type="entry name" value="PsdUridine_synth_RsuA/RluB/E/F"/>
</dbReference>
<keyword evidence="3" id="KW-0694">RNA-binding</keyword>
<dbReference type="SUPFAM" id="SSF55174">
    <property type="entry name" value="Alpha-L RNA-binding motif"/>
    <property type="match status" value="1"/>
</dbReference>
<dbReference type="EMBL" id="CP002659">
    <property type="protein sequence ID" value="AEC01839.1"/>
    <property type="molecule type" value="Genomic_DNA"/>
</dbReference>
<gene>
    <name evidence="6" type="ordered locus">Spico_0611</name>
</gene>
<evidence type="ECO:0000256" key="4">
    <source>
        <dbReference type="RuleBase" id="RU003887"/>
    </source>
</evidence>
<dbReference type="CDD" id="cd00165">
    <property type="entry name" value="S4"/>
    <property type="match status" value="1"/>
</dbReference>
<dbReference type="CDD" id="cd02870">
    <property type="entry name" value="PseudoU_synth_RsuA_like"/>
    <property type="match status" value="1"/>
</dbReference>
<dbReference type="PANTHER" id="PTHR47683">
    <property type="entry name" value="PSEUDOURIDINE SYNTHASE FAMILY PROTEIN-RELATED"/>
    <property type="match status" value="1"/>
</dbReference>
<dbReference type="STRING" id="760011.Spico_0611"/>
<accession>F4GK67</accession>
<name>F4GK67_PARC1</name>
<dbReference type="InterPro" id="IPR002942">
    <property type="entry name" value="S4_RNA-bd"/>
</dbReference>
<dbReference type="GO" id="GO:0120159">
    <property type="term" value="F:rRNA pseudouridine synthase activity"/>
    <property type="evidence" value="ECO:0007669"/>
    <property type="project" value="UniProtKB-ARBA"/>
</dbReference>
<dbReference type="InterPro" id="IPR036986">
    <property type="entry name" value="S4_RNA-bd_sf"/>
</dbReference>
<dbReference type="SMART" id="SM00363">
    <property type="entry name" value="S4"/>
    <property type="match status" value="1"/>
</dbReference>
<dbReference type="KEGG" id="scc:Spico_0611"/>
<dbReference type="RefSeq" id="WP_013739235.1">
    <property type="nucleotide sequence ID" value="NC_015436.1"/>
</dbReference>
<proteinExistence type="inferred from homology"/>
<dbReference type="InterPro" id="IPR042092">
    <property type="entry name" value="PsdUridine_s_RsuA/RluB/E/F_cat"/>
</dbReference>
<feature type="domain" description="RNA-binding S4" evidence="5">
    <location>
        <begin position="7"/>
        <end position="64"/>
    </location>
</feature>